<organism evidence="2 3">
    <name type="scientific">Hydrogenoanaerobacterium saccharovorans</name>
    <dbReference type="NCBI Taxonomy" id="474960"/>
    <lineage>
        <taxon>Bacteria</taxon>
        <taxon>Bacillati</taxon>
        <taxon>Bacillota</taxon>
        <taxon>Clostridia</taxon>
        <taxon>Eubacteriales</taxon>
        <taxon>Oscillospiraceae</taxon>
        <taxon>Hydrogenoanaerobacterium</taxon>
    </lineage>
</organism>
<gene>
    <name evidence="2" type="ORF">SAMN05216180_2398</name>
</gene>
<dbReference type="OrthoDB" id="1775746at2"/>
<dbReference type="RefSeq" id="WP_092755470.1">
    <property type="nucleotide sequence ID" value="NZ_FOCG01000002.1"/>
</dbReference>
<sequence>MVVFKQLSDIKKDGTKYNKQDYMFYTNYIATRDGAVYGDELEHGLFGKYGDIEQASDIKCLRDAETYVGNIYDDDKEIYRCVISLTEEEAVEFGYTDREKWTELLNSKMFDIGEEYHIKYADLEYMASVHFEPGHPHVQFNFWDKNQTIKNKIISKPQFEKRTERVRACLAKEVYKDNIRDILQGKEMQEKTVVSGFNAFLRGISQQEITAAELDLKSIFPELCEEKMMNIKDMDDRYLSFVYDDMQKVEQSILEHYPKGALKYKYLPSECKETLNSLTDTILQHPDFRKEFNCYLHSVKLYSTALGNGSKTIADTQRKAAKEIYKKFGNRILNNLKENIHLPTQGGVDIVINEALDAASIFDQRIINLCDDNRVFHLEDLDGNERLQWRVSKLEKLGAITNYGMRYEVSQEFAEKVKELVSNFKQNKLWGIDRHFVELKQFTLDDLKGHPKNEKGKMEKRLPLLLVTGLIEEKDGAYVITKEYRELYKMQLERYKQEQFENWFKENIDNDVTISIYDGVFLRMGENGAFTRADMEQADNSSKTEFRLRRLVAEDYILNDGDTFTLTEKFREEIGAKLEEFKSRLYRVDKAFVHLECFTIKDIQANEENRKKNEMDELGAMEKRLPALLATGFVLEQDGVYMVSDEYRTAVLTSTADYHQKYFDEKNQAQSPNISRLNLFDSEFLCIAKDNQFSQAEIEQHNESGRLDWRLRQLIGSGLIEADGIQYTLTDRFLKKIAFTQKLFEKNFKVEYKDSAFVRLAVDGCISKETLPSHKNSSYLKWRIYGLQYKGLVHFDGSTYSLTDEFYENIALSKEKYCKTFQVRLVDKLFERIGNEFTTEDIAAHPQADLLIGRLEGLRYKGLINFDGESYSITEELKQQVQNCSENFLFKASDGALLKFLEGDKTEILKTAIENDFRYDWLKMRLQEFLIKDYAKENENKYILTKDAVEGIKEAAQSNMGEFRLRYFDSNFLEFDSCFTLDDVECHKEGLFLVDRIRALVKNEYLEAEDDHYMVTDKLFHELEELDESVEPNAFDMNLLRMADEDNTILHSTISELESPIRTEYRLQDLICKGYVTHNGDGYLLEDDFVEQVNQCYEEFKSHFLVQPYDDSFIQLSKEGVLEEKALSTMDDFIKKRLSSLLLIEYVKKEDDRYIISDTLKQEVCEAKESFTINHFDYDIVRLSNGNGKVPFDKVLNSANGEYLERRVYSLIAMGEITLNDGQLMLTQHFCNAAKLAHQQFDAHFKISSYDIKFLQLNGTLVFSKDDLEKDEDFVYLSSRLRSLVQQGYINRLDEDTYKISDDLITDAQKAFDEFELFYSDIRFLRINGTNQFTDEEMDYSYSKRLRELMQQGCINKSEDTYSMGEKFVTDVQALYDEFKEDFTIQPCDGYFTAWAKDGGFRLEDLNQNEFFTNRLYSLLLLEYIKKDGEQYVVTEELKNAVIQARQEFSFNHYDIELIKISDKYGNLTVTDVLSNINADYLEKRMYSLIATGHIRMQGDRIHLPREFICAANQCAQSYISTFKVNCYDSEFFKLGTKFTKEQVEKHEDSLYLKSRLRSLLQKNLIWFDGKDYNINPLLAPSVDVAIKRFEIKGTDNRFLQINGTGSFSQKEADAHFELGARLRDLCSTGWIMKTKDTYTVSEQMKLQIKWHTAEFAQTKIGIWDLPFRSLAYPQGFTKADLKVRFSEQYEALSNRLDYLHANDLFEKIGERYFIKQPLLIGIERAEQVQRGFRRQAAVSLLMDVYKLFSKTVNQENLSRSNKRKHFKDMSEEAKKDMAAEQSSAGTSWEEYER</sequence>
<dbReference type="Proteomes" id="UP000199158">
    <property type="component" value="Unassembled WGS sequence"/>
</dbReference>
<accession>A0A1H8CXM5</accession>
<feature type="region of interest" description="Disordered" evidence="1">
    <location>
        <begin position="1760"/>
        <end position="1794"/>
    </location>
</feature>
<evidence type="ECO:0000256" key="1">
    <source>
        <dbReference type="SAM" id="MobiDB-lite"/>
    </source>
</evidence>
<dbReference type="EMBL" id="FOCG01000002">
    <property type="protein sequence ID" value="SEM99853.1"/>
    <property type="molecule type" value="Genomic_DNA"/>
</dbReference>
<evidence type="ECO:0000313" key="3">
    <source>
        <dbReference type="Proteomes" id="UP000199158"/>
    </source>
</evidence>
<dbReference type="STRING" id="474960.SAMN05216180_2398"/>
<reference evidence="2 3" key="1">
    <citation type="submission" date="2016-10" db="EMBL/GenBank/DDBJ databases">
        <authorList>
            <person name="de Groot N.N."/>
        </authorList>
    </citation>
    <scope>NUCLEOTIDE SEQUENCE [LARGE SCALE GENOMIC DNA]</scope>
    <source>
        <strain evidence="2 3">CGMCC 1.5070</strain>
    </source>
</reference>
<protein>
    <submittedName>
        <fullName evidence="2">Uncharacterized protein</fullName>
    </submittedName>
</protein>
<name>A0A1H8CXM5_9FIRM</name>
<evidence type="ECO:0000313" key="2">
    <source>
        <dbReference type="EMBL" id="SEM99853.1"/>
    </source>
</evidence>
<proteinExistence type="predicted"/>
<feature type="compositionally biased region" description="Basic and acidic residues" evidence="1">
    <location>
        <begin position="1768"/>
        <end position="1779"/>
    </location>
</feature>
<keyword evidence="3" id="KW-1185">Reference proteome</keyword>